<evidence type="ECO:0000313" key="2">
    <source>
        <dbReference type="Proteomes" id="UP000002316"/>
    </source>
</evidence>
<sequence>MTLHAAERKACVCPFHCYPLPGYSFAKAQACKRLLLYQQPWRT</sequence>
<gene>
    <name evidence="1" type="ORF">TbgDal_I1765</name>
</gene>
<organism evidence="1 2">
    <name type="scientific">Trypanosoma brucei gambiense (strain MHOM/CI/86/DAL972)</name>
    <dbReference type="NCBI Taxonomy" id="679716"/>
    <lineage>
        <taxon>Eukaryota</taxon>
        <taxon>Discoba</taxon>
        <taxon>Euglenozoa</taxon>
        <taxon>Kinetoplastea</taxon>
        <taxon>Metakinetoplastina</taxon>
        <taxon>Trypanosomatida</taxon>
        <taxon>Trypanosomatidae</taxon>
        <taxon>Trypanosoma</taxon>
    </lineage>
</organism>
<name>C9ZIL3_TRYB9</name>
<dbReference type="KEGG" id="tbg:TbgDal_I1765"/>
<dbReference type="AlphaFoldDB" id="C9ZIL3"/>
<evidence type="ECO:0000313" key="1">
    <source>
        <dbReference type="EMBL" id="CBH09005.1"/>
    </source>
</evidence>
<dbReference type="RefSeq" id="XP_011771446.1">
    <property type="nucleotide sequence ID" value="XM_011773144.1"/>
</dbReference>
<dbReference type="EMBL" id="FN554964">
    <property type="protein sequence ID" value="CBH09005.1"/>
    <property type="molecule type" value="Genomic_DNA"/>
</dbReference>
<dbReference type="Proteomes" id="UP000002316">
    <property type="component" value="Chromosome 1"/>
</dbReference>
<proteinExistence type="predicted"/>
<accession>C9ZIL3</accession>
<dbReference type="GeneID" id="23858243"/>
<reference evidence="2" key="1">
    <citation type="journal article" date="2010" name="PLoS Negl. Trop. Dis.">
        <title>The genome sequence of Trypanosoma brucei gambiense, causative agent of chronic human african trypanosomiasis.</title>
        <authorList>
            <person name="Jackson A.P."/>
            <person name="Sanders M."/>
            <person name="Berry A."/>
            <person name="McQuillan J."/>
            <person name="Aslett M.A."/>
            <person name="Quail M.A."/>
            <person name="Chukualim B."/>
            <person name="Capewell P."/>
            <person name="MacLeod A."/>
            <person name="Melville S.E."/>
            <person name="Gibson W."/>
            <person name="Barry J.D."/>
            <person name="Berriman M."/>
            <person name="Hertz-Fowler C."/>
        </authorList>
    </citation>
    <scope>NUCLEOTIDE SEQUENCE [LARGE SCALE GENOMIC DNA]</scope>
    <source>
        <strain evidence="2">MHOM/CI/86/DAL972</strain>
    </source>
</reference>
<protein>
    <submittedName>
        <fullName evidence="1">Uncharacterized protein</fullName>
    </submittedName>
</protein>